<protein>
    <submittedName>
        <fullName evidence="2">Uncharacterized protein</fullName>
    </submittedName>
</protein>
<sequence length="348" mass="37169">MTTGPAKSAPPKDAVSVDVTSLLGLGGPHARTILVLFLGVHALLAFANPDPRAQPGLTIIAFLSLAASAVWSLWPAPDPFPFGWTLGVLTLCTLTAILQTQQVTPAGWPTYATWHLGAITLVLFMLILRGRPWLGWAGYGIMSLIAISWAMLSGLGPMTGVGLVVRHAATLVVATMFAVGLRRTAVRLTEVDRQRIAQAAADATARAAEDERVAQLARLDEVARPMMERVARGERLSAEERRECLLIEASLRDVVRGRGLAFSQVLASARTARERGVEVTLLDDSGTAWGPVAVADLIVRELRELSSGRLTARLLPAGRDDLAVIVTELAAGESRMLTVNLAGRVREG</sequence>
<evidence type="ECO:0000313" key="3">
    <source>
        <dbReference type="Proteomes" id="UP001596306"/>
    </source>
</evidence>
<feature type="transmembrane region" description="Helical" evidence="1">
    <location>
        <begin position="56"/>
        <end position="74"/>
    </location>
</feature>
<keyword evidence="1" id="KW-0472">Membrane</keyword>
<dbReference type="Proteomes" id="UP001596306">
    <property type="component" value="Unassembled WGS sequence"/>
</dbReference>
<keyword evidence="1" id="KW-0812">Transmembrane</keyword>
<evidence type="ECO:0000313" key="2">
    <source>
        <dbReference type="EMBL" id="MFC6354654.1"/>
    </source>
</evidence>
<feature type="transmembrane region" description="Helical" evidence="1">
    <location>
        <begin position="133"/>
        <end position="152"/>
    </location>
</feature>
<comment type="caution">
    <text evidence="2">The sequence shown here is derived from an EMBL/GenBank/DDBJ whole genome shotgun (WGS) entry which is preliminary data.</text>
</comment>
<name>A0ABW1VD25_9MICO</name>
<gene>
    <name evidence="2" type="ORF">ACFQB0_00815</name>
</gene>
<dbReference type="RefSeq" id="WP_386726350.1">
    <property type="nucleotide sequence ID" value="NZ_JBHSTP010000001.1"/>
</dbReference>
<evidence type="ECO:0000256" key="1">
    <source>
        <dbReference type="SAM" id="Phobius"/>
    </source>
</evidence>
<keyword evidence="1" id="KW-1133">Transmembrane helix</keyword>
<reference evidence="3" key="1">
    <citation type="journal article" date="2019" name="Int. J. Syst. Evol. Microbiol.">
        <title>The Global Catalogue of Microorganisms (GCM) 10K type strain sequencing project: providing services to taxonomists for standard genome sequencing and annotation.</title>
        <authorList>
            <consortium name="The Broad Institute Genomics Platform"/>
            <consortium name="The Broad Institute Genome Sequencing Center for Infectious Disease"/>
            <person name="Wu L."/>
            <person name="Ma J."/>
        </authorList>
    </citation>
    <scope>NUCLEOTIDE SEQUENCE [LARGE SCALE GENOMIC DNA]</scope>
    <source>
        <strain evidence="3">CCUG 43304</strain>
    </source>
</reference>
<feature type="transmembrane region" description="Helical" evidence="1">
    <location>
        <begin position="29"/>
        <end position="47"/>
    </location>
</feature>
<dbReference type="EMBL" id="JBHSTP010000001">
    <property type="protein sequence ID" value="MFC6354654.1"/>
    <property type="molecule type" value="Genomic_DNA"/>
</dbReference>
<organism evidence="2 3">
    <name type="scientific">Luethyella okanaganae</name>
    <dbReference type="NCBI Taxonomy" id="69372"/>
    <lineage>
        <taxon>Bacteria</taxon>
        <taxon>Bacillati</taxon>
        <taxon>Actinomycetota</taxon>
        <taxon>Actinomycetes</taxon>
        <taxon>Micrococcales</taxon>
        <taxon>Microbacteriaceae</taxon>
        <taxon>Luethyella</taxon>
    </lineage>
</organism>
<keyword evidence="3" id="KW-1185">Reference proteome</keyword>
<proteinExistence type="predicted"/>
<feature type="transmembrane region" description="Helical" evidence="1">
    <location>
        <begin position="80"/>
        <end position="98"/>
    </location>
</feature>
<feature type="transmembrane region" description="Helical" evidence="1">
    <location>
        <begin position="164"/>
        <end position="181"/>
    </location>
</feature>
<feature type="transmembrane region" description="Helical" evidence="1">
    <location>
        <begin position="110"/>
        <end position="127"/>
    </location>
</feature>
<accession>A0ABW1VD25</accession>